<keyword evidence="1" id="KW-0812">Transmembrane</keyword>
<reference evidence="2 3" key="1">
    <citation type="submission" date="2020-08" db="EMBL/GenBank/DDBJ databases">
        <title>Genome public.</title>
        <authorList>
            <person name="Liu C."/>
            <person name="Sun Q."/>
        </authorList>
    </citation>
    <scope>NUCLEOTIDE SEQUENCE [LARGE SCALE GENOMIC DNA]</scope>
    <source>
        <strain evidence="2 3">BX0805</strain>
    </source>
</reference>
<comment type="caution">
    <text evidence="2">The sequence shown here is derived from an EMBL/GenBank/DDBJ whole genome shotgun (WGS) entry which is preliminary data.</text>
</comment>
<proteinExistence type="predicted"/>
<dbReference type="PANTHER" id="PTHR37810:SF5">
    <property type="entry name" value="IMMUNITY PROTEIN SDPI"/>
    <property type="match status" value="1"/>
</dbReference>
<dbReference type="EMBL" id="JACOQH010000003">
    <property type="protein sequence ID" value="MBC5753612.1"/>
    <property type="molecule type" value="Genomic_DNA"/>
</dbReference>
<evidence type="ECO:0000313" key="3">
    <source>
        <dbReference type="Proteomes" id="UP000621540"/>
    </source>
</evidence>
<evidence type="ECO:0000313" key="2">
    <source>
        <dbReference type="EMBL" id="MBC5753612.1"/>
    </source>
</evidence>
<dbReference type="InterPro" id="IPR025962">
    <property type="entry name" value="SdpI/YhfL"/>
</dbReference>
<organism evidence="2 3">
    <name type="scientific">Roseburia yibonii</name>
    <dbReference type="NCBI Taxonomy" id="2763063"/>
    <lineage>
        <taxon>Bacteria</taxon>
        <taxon>Bacillati</taxon>
        <taxon>Bacillota</taxon>
        <taxon>Clostridia</taxon>
        <taxon>Lachnospirales</taxon>
        <taxon>Lachnospiraceae</taxon>
        <taxon>Roseburia</taxon>
    </lineage>
</organism>
<protein>
    <submittedName>
        <fullName evidence="2">SdpI family protein</fullName>
    </submittedName>
</protein>
<evidence type="ECO:0000256" key="1">
    <source>
        <dbReference type="SAM" id="Phobius"/>
    </source>
</evidence>
<feature type="transmembrane region" description="Helical" evidence="1">
    <location>
        <begin position="87"/>
        <end position="105"/>
    </location>
</feature>
<keyword evidence="3" id="KW-1185">Reference proteome</keyword>
<name>A0ABR7I9K5_9FIRM</name>
<feature type="transmembrane region" description="Helical" evidence="1">
    <location>
        <begin position="32"/>
        <end position="50"/>
    </location>
</feature>
<dbReference type="PANTHER" id="PTHR37810">
    <property type="entry name" value="IMMUNITY PROTEIN SDPI"/>
    <property type="match status" value="1"/>
</dbReference>
<gene>
    <name evidence="2" type="ORF">H8Z76_06140</name>
</gene>
<accession>A0ABR7I9K5</accession>
<keyword evidence="1" id="KW-0472">Membrane</keyword>
<keyword evidence="1" id="KW-1133">Transmembrane helix</keyword>
<dbReference type="RefSeq" id="WP_186981956.1">
    <property type="nucleotide sequence ID" value="NZ_JACOQH010000003.1"/>
</dbReference>
<dbReference type="Pfam" id="PF13630">
    <property type="entry name" value="SdpI"/>
    <property type="match status" value="1"/>
</dbReference>
<feature type="transmembrane region" description="Helical" evidence="1">
    <location>
        <begin position="111"/>
        <end position="133"/>
    </location>
</feature>
<sequence>MHPKPMAVTLWIIPAVSIQVNGCTYIIALGGNIDITTVIYVMLGVLWILLGNYIPKLGQNYTVGIKVPWTLNSERNWTLTHRMAGRLFVAAGIISICAAFLESVVGDEVTLIVIVGVIIAAGLGSVLYSFWLYKYKGI</sequence>
<dbReference type="Proteomes" id="UP000621540">
    <property type="component" value="Unassembled WGS sequence"/>
</dbReference>